<feature type="compositionally biased region" description="Polar residues" evidence="10">
    <location>
        <begin position="267"/>
        <end position="284"/>
    </location>
</feature>
<proteinExistence type="inferred from homology"/>
<comment type="catalytic activity">
    <reaction evidence="7">
        <text>L-threonyl-[protein] + ATP = O-phospho-L-threonyl-[protein] + ADP + H(+)</text>
        <dbReference type="Rhea" id="RHEA:46608"/>
        <dbReference type="Rhea" id="RHEA-COMP:11060"/>
        <dbReference type="Rhea" id="RHEA-COMP:11605"/>
        <dbReference type="ChEBI" id="CHEBI:15378"/>
        <dbReference type="ChEBI" id="CHEBI:30013"/>
        <dbReference type="ChEBI" id="CHEBI:30616"/>
        <dbReference type="ChEBI" id="CHEBI:61977"/>
        <dbReference type="ChEBI" id="CHEBI:456216"/>
        <dbReference type="EC" id="2.7.11.24"/>
    </reaction>
    <physiologicalReaction direction="left-to-right" evidence="7">
        <dbReference type="Rhea" id="RHEA:46609"/>
    </physiologicalReaction>
</comment>
<dbReference type="FunFam" id="1.10.510.10:FF:000182">
    <property type="entry name" value="MAP kinase kinase kinase mkh1"/>
    <property type="match status" value="1"/>
</dbReference>
<evidence type="ECO:0000256" key="9">
    <source>
        <dbReference type="PROSITE-ProRule" id="PRU10141"/>
    </source>
</evidence>
<dbReference type="InterPro" id="IPR017441">
    <property type="entry name" value="Protein_kinase_ATP_BS"/>
</dbReference>
<feature type="region of interest" description="Disordered" evidence="10">
    <location>
        <begin position="1304"/>
        <end position="1369"/>
    </location>
</feature>
<dbReference type="OrthoDB" id="266718at2759"/>
<evidence type="ECO:0000256" key="3">
    <source>
        <dbReference type="ARBA" id="ARBA00022679"/>
    </source>
</evidence>
<keyword evidence="3" id="KW-0808">Transferase</keyword>
<evidence type="ECO:0000256" key="2">
    <source>
        <dbReference type="ARBA" id="ARBA00012411"/>
    </source>
</evidence>
<feature type="compositionally biased region" description="Polar residues" evidence="10">
    <location>
        <begin position="1177"/>
        <end position="1188"/>
    </location>
</feature>
<feature type="compositionally biased region" description="Basic and acidic residues" evidence="10">
    <location>
        <begin position="925"/>
        <end position="939"/>
    </location>
</feature>
<protein>
    <recommendedName>
        <fullName evidence="2">mitogen-activated protein kinase</fullName>
        <ecNumber evidence="2">2.7.11.24</ecNumber>
    </recommendedName>
</protein>
<sequence>MQPNQGQYQYPGARHTSESQRGGYIPPPPPPSSVPPQAHSMQLPPPPPRLPASATGQQAPWLPPPPGQPNPAGYGTWNRQPSYPSTQPQQSREPKAYDPMAYSNYNSNFMGLGDLPPEGQPLTSATYIPGSDSFGPGVGIPPLHSGPSPPPPPPPPPPLPLPPSQQQNNYYQAGASGYGTSRDYPAPQTARYENTQTDWGTWLRQNQFQTQAPPDQQQQQQPPPNSSQPSPFPQYQSPPPQSNFPPPTPTTSKQKTLILPAKETQEHSSPASDTNRLPFQQLPRSTPDDAGHANREHSSSGEMPHSPLDQNWPLERVQIWLAAHKFSKEWQAGFQHLNVFGSAFLNIGKSGGRGNIGYMSQTLLPQVSRECTANGIVWDQNKEREEGKRLRRLLKDVMSNGGATTTPGTAANSSTTSLPLRANRRESDQFLQSAASAGSEGGVENSPNLSRPELTNFSSAPTTATGDESPAKSGSGGQRQVSAQRAATLDSFNDQARSTFSSSVLGSLADIPRRHSPSASGDLSSGQKGFGASPQQSPGLIQTRPAGNGGIGNNRYYGHLRGSSNDTSIALFGSNLSSGPGRPGASTPDSSRRYAIEGSRPPPLDSSRDGRFGSGETPTSATVSAKEHKSGLFAKLRKKKDNGHSTPEDQLHSPASPNEARSQPPYARSDYASSHNSLPAERPSSRRSVGARESVEVADPVPAVPPIRSLEKPADSSKRFIFVTPDGWNYRLIDISEIESADQLRTVICYNLGVHETPHVSVHLTSPGRKEHDEALNDESLMNARLTMADLSGSLKLFVRASLPGIVPETPGLGLTGLPQHSFGFSEQTASELGSGESTLVPDKSKGLQLKVQNEREEISLDQISKRLEQEQMLQQDFERLPEHERRALLETKAEEHRKETQRKQKAYFEHRRSQLSEGGLGGKGIHDFDKRNGSHDGRPMSAGDSQDKRTSDLVPMRKAPPVPEPTSTLRKADSLTKRQGASSRGSWRSSKEDSKRASGGSIAEDDGKRPGSRGIAAGLIGAGIGAGLVGAPSGSPAKTPSGLQKSSTLSDFSNTSNFVAFNGEPAFRVPSYIEGDDDPDEEEATLFAKPLNRPKLVQNKNATPDRGSTSGPSLHRAGTRKSYGPSFDLPDKQVEFAPSPSIGASQSMSDEDSDDGLFAKPLGNQKKPLAPPKAQDQGNNVSPSTAATPRPELRVKTSQRLDSPSKVSVDEPERQETNVPTSAASTLSSTTPDETFGRDTRRTSVVFDTDLWANRPPAEALVEHLDEFFPNVDLDQPMGEPDGDDADQASSYSRFTDKLSTLGSKTSASDLSGKRTLTPASSIGEGTGSSSLGTDEATLKRLEAPPHQTFAQRQMRRSGIDGPSSGLGRTKSIREKAQNIYQNSHQTRPLNGSSRAGLGINAYSTQGNNPLSRLNTLRQGGGDILRRKSTKMFGAKIEQIKPQRGSRLFSLETIPQDTLPASSVHPVNKPERQPTFKWMRGQLIGKGTFGRVYLGMNTTTGELLAVKQVEVNPKAPNTDPAKIKEMVKALDQEIDTMQHLDHVNIVQYLGCEKKEYSISIFLEYISGGSVGSCLRKHGKFEESVVSSLTRQTLLGLAYLHQEGILHRDLKADNILLDLDGTCKISDFGISKRSTNPYNNDITNSMQGSVFWMAPEVIRAQSQSIGLEEKFNQGYSAKVDIWSLGCVVLEMFAGRRPWSKEEAIGAIYKLGSLNQAPPIPEDVSSVVGVAAISFMYDCFTIDPADRPTAETLLRQPFAFADPHYNFLDTELYAKIRGAF</sequence>
<feature type="compositionally biased region" description="Polar residues" evidence="10">
    <location>
        <begin position="978"/>
        <end position="989"/>
    </location>
</feature>
<dbReference type="InterPro" id="IPR050538">
    <property type="entry name" value="MAP_kinase_kinase_kinase"/>
</dbReference>
<evidence type="ECO:0000313" key="13">
    <source>
        <dbReference type="Proteomes" id="UP000799441"/>
    </source>
</evidence>
<dbReference type="FunFam" id="3.30.200.20:FF:000387">
    <property type="entry name" value="Serine/threonine-protein kinase STE11"/>
    <property type="match status" value="1"/>
</dbReference>
<feature type="binding site" evidence="9">
    <location>
        <position position="1508"/>
    </location>
    <ligand>
        <name>ATP</name>
        <dbReference type="ChEBI" id="CHEBI:30616"/>
    </ligand>
</feature>
<evidence type="ECO:0000256" key="7">
    <source>
        <dbReference type="ARBA" id="ARBA00047919"/>
    </source>
</evidence>
<feature type="compositionally biased region" description="Polar residues" evidence="10">
    <location>
        <begin position="1037"/>
        <end position="1056"/>
    </location>
</feature>
<dbReference type="Gene3D" id="1.10.510.10">
    <property type="entry name" value="Transferase(Phosphotransferase) domain 1"/>
    <property type="match status" value="1"/>
</dbReference>
<feature type="region of interest" description="Disordered" evidence="10">
    <location>
        <begin position="1068"/>
        <end position="1243"/>
    </location>
</feature>
<dbReference type="GO" id="GO:0000196">
    <property type="term" value="P:cell integrity MAPK cascade"/>
    <property type="evidence" value="ECO:0007669"/>
    <property type="project" value="UniProtKB-ARBA"/>
</dbReference>
<dbReference type="PROSITE" id="PS50011">
    <property type="entry name" value="PROTEIN_KINASE_DOM"/>
    <property type="match status" value="1"/>
</dbReference>
<evidence type="ECO:0000256" key="4">
    <source>
        <dbReference type="ARBA" id="ARBA00022741"/>
    </source>
</evidence>
<gene>
    <name evidence="12" type="ORF">K431DRAFT_219938</name>
</gene>
<feature type="compositionally biased region" description="Basic and acidic residues" evidence="10">
    <location>
        <begin position="286"/>
        <end position="299"/>
    </location>
</feature>
<feature type="compositionally biased region" description="Low complexity" evidence="10">
    <location>
        <begin position="1222"/>
        <end position="1232"/>
    </location>
</feature>
<feature type="compositionally biased region" description="Polar residues" evidence="10">
    <location>
        <begin position="1197"/>
        <end position="1207"/>
    </location>
</feature>
<dbReference type="GO" id="GO:0005524">
    <property type="term" value="F:ATP binding"/>
    <property type="evidence" value="ECO:0007669"/>
    <property type="project" value="UniProtKB-UniRule"/>
</dbReference>
<dbReference type="Pfam" id="PF00069">
    <property type="entry name" value="Pkinase"/>
    <property type="match status" value="1"/>
</dbReference>
<name>A0A9P4QEH8_9PEZI</name>
<dbReference type="SUPFAM" id="SSF56112">
    <property type="entry name" value="Protein kinase-like (PK-like)"/>
    <property type="match status" value="1"/>
</dbReference>
<feature type="compositionally biased region" description="Pro residues" evidence="10">
    <location>
        <begin position="147"/>
        <end position="163"/>
    </location>
</feature>
<keyword evidence="6 9" id="KW-0067">ATP-binding</keyword>
<accession>A0A9P4QEH8</accession>
<feature type="region of interest" description="Disordered" evidence="10">
    <location>
        <begin position="1"/>
        <end position="309"/>
    </location>
</feature>
<evidence type="ECO:0000256" key="6">
    <source>
        <dbReference type="ARBA" id="ARBA00022840"/>
    </source>
</evidence>
<feature type="compositionally biased region" description="Low complexity" evidence="10">
    <location>
        <begin position="80"/>
        <end position="91"/>
    </location>
</feature>
<dbReference type="PANTHER" id="PTHR48016:SF48">
    <property type="entry name" value="SERINE_THREONINE-PROTEIN KINASE BCK1_SLK1_SSP31"/>
    <property type="match status" value="1"/>
</dbReference>
<feature type="compositionally biased region" description="Pro residues" evidence="10">
    <location>
        <begin position="221"/>
        <end position="249"/>
    </location>
</feature>
<feature type="compositionally biased region" description="Basic and acidic residues" evidence="10">
    <location>
        <begin position="642"/>
        <end position="651"/>
    </location>
</feature>
<feature type="region of interest" description="Disordered" evidence="10">
    <location>
        <begin position="571"/>
        <end position="697"/>
    </location>
</feature>
<evidence type="ECO:0000256" key="10">
    <source>
        <dbReference type="SAM" id="MobiDB-lite"/>
    </source>
</evidence>
<dbReference type="InterPro" id="IPR008271">
    <property type="entry name" value="Ser/Thr_kinase_AS"/>
</dbReference>
<keyword evidence="13" id="KW-1185">Reference proteome</keyword>
<dbReference type="InterPro" id="IPR000719">
    <property type="entry name" value="Prot_kinase_dom"/>
</dbReference>
<feature type="region of interest" description="Disordered" evidence="10">
    <location>
        <begin position="508"/>
        <end position="559"/>
    </location>
</feature>
<feature type="compositionally biased region" description="Polar residues" evidence="10">
    <location>
        <begin position="1099"/>
        <end position="1113"/>
    </location>
</feature>
<feature type="region of interest" description="Disordered" evidence="10">
    <location>
        <begin position="428"/>
        <end position="486"/>
    </location>
</feature>
<feature type="compositionally biased region" description="Polar residues" evidence="10">
    <location>
        <begin position="445"/>
        <end position="466"/>
    </location>
</feature>
<feature type="domain" description="Protein kinase" evidence="11">
    <location>
        <begin position="1479"/>
        <end position="1758"/>
    </location>
</feature>
<comment type="catalytic activity">
    <reaction evidence="8">
        <text>L-seryl-[protein] + ATP = O-phospho-L-seryl-[protein] + ADP + H(+)</text>
        <dbReference type="Rhea" id="RHEA:17989"/>
        <dbReference type="Rhea" id="RHEA-COMP:9863"/>
        <dbReference type="Rhea" id="RHEA-COMP:11604"/>
        <dbReference type="ChEBI" id="CHEBI:15378"/>
        <dbReference type="ChEBI" id="CHEBI:29999"/>
        <dbReference type="ChEBI" id="CHEBI:30616"/>
        <dbReference type="ChEBI" id="CHEBI:83421"/>
        <dbReference type="ChEBI" id="CHEBI:456216"/>
        <dbReference type="EC" id="2.7.11.24"/>
    </reaction>
    <physiologicalReaction direction="left-to-right" evidence="8">
        <dbReference type="Rhea" id="RHEA:17990"/>
    </physiologicalReaction>
</comment>
<organism evidence="12 13">
    <name type="scientific">Polychaeton citri CBS 116435</name>
    <dbReference type="NCBI Taxonomy" id="1314669"/>
    <lineage>
        <taxon>Eukaryota</taxon>
        <taxon>Fungi</taxon>
        <taxon>Dikarya</taxon>
        <taxon>Ascomycota</taxon>
        <taxon>Pezizomycotina</taxon>
        <taxon>Dothideomycetes</taxon>
        <taxon>Dothideomycetidae</taxon>
        <taxon>Capnodiales</taxon>
        <taxon>Capnodiaceae</taxon>
        <taxon>Polychaeton</taxon>
    </lineage>
</organism>
<dbReference type="GO" id="GO:0004709">
    <property type="term" value="F:MAP kinase kinase kinase activity"/>
    <property type="evidence" value="ECO:0007669"/>
    <property type="project" value="UniProtKB-ARBA"/>
</dbReference>
<dbReference type="PROSITE" id="PS00108">
    <property type="entry name" value="PROTEIN_KINASE_ST"/>
    <property type="match status" value="1"/>
</dbReference>
<feature type="compositionally biased region" description="Low complexity" evidence="10">
    <location>
        <begin position="399"/>
        <end position="417"/>
    </location>
</feature>
<evidence type="ECO:0000256" key="1">
    <source>
        <dbReference type="ARBA" id="ARBA00006529"/>
    </source>
</evidence>
<dbReference type="PROSITE" id="PS00107">
    <property type="entry name" value="PROTEIN_KINASE_ATP"/>
    <property type="match status" value="1"/>
</dbReference>
<keyword evidence="5" id="KW-0418">Kinase</keyword>
<dbReference type="GO" id="GO:0004707">
    <property type="term" value="F:MAP kinase activity"/>
    <property type="evidence" value="ECO:0007669"/>
    <property type="project" value="UniProtKB-EC"/>
</dbReference>
<feature type="compositionally biased region" description="Pro residues" evidence="10">
    <location>
        <begin position="25"/>
        <end position="34"/>
    </location>
</feature>
<dbReference type="SMART" id="SM00220">
    <property type="entry name" value="S_TKc"/>
    <property type="match status" value="1"/>
</dbReference>
<evidence type="ECO:0000256" key="8">
    <source>
        <dbReference type="ARBA" id="ARBA00048130"/>
    </source>
</evidence>
<reference evidence="12" key="1">
    <citation type="journal article" date="2020" name="Stud. Mycol.">
        <title>101 Dothideomycetes genomes: a test case for predicting lifestyles and emergence of pathogens.</title>
        <authorList>
            <person name="Haridas S."/>
            <person name="Albert R."/>
            <person name="Binder M."/>
            <person name="Bloem J."/>
            <person name="Labutti K."/>
            <person name="Salamov A."/>
            <person name="Andreopoulos B."/>
            <person name="Baker S."/>
            <person name="Barry K."/>
            <person name="Bills G."/>
            <person name="Bluhm B."/>
            <person name="Cannon C."/>
            <person name="Castanera R."/>
            <person name="Culley D."/>
            <person name="Daum C."/>
            <person name="Ezra D."/>
            <person name="Gonzalez J."/>
            <person name="Henrissat B."/>
            <person name="Kuo A."/>
            <person name="Liang C."/>
            <person name="Lipzen A."/>
            <person name="Lutzoni F."/>
            <person name="Magnuson J."/>
            <person name="Mondo S."/>
            <person name="Nolan M."/>
            <person name="Ohm R."/>
            <person name="Pangilinan J."/>
            <person name="Park H.-J."/>
            <person name="Ramirez L."/>
            <person name="Alfaro M."/>
            <person name="Sun H."/>
            <person name="Tritt A."/>
            <person name="Yoshinaga Y."/>
            <person name="Zwiers L.-H."/>
            <person name="Turgeon B."/>
            <person name="Goodwin S."/>
            <person name="Spatafora J."/>
            <person name="Crous P."/>
            <person name="Grigoriev I."/>
        </authorList>
    </citation>
    <scope>NUCLEOTIDE SEQUENCE</scope>
    <source>
        <strain evidence="12">CBS 116435</strain>
    </source>
</reference>
<dbReference type="EC" id="2.7.11.24" evidence="2"/>
<keyword evidence="4 9" id="KW-0547">Nucleotide-binding</keyword>
<dbReference type="PANTHER" id="PTHR48016">
    <property type="entry name" value="MAP KINASE KINASE KINASE SSK2-RELATED-RELATED"/>
    <property type="match status" value="1"/>
</dbReference>
<evidence type="ECO:0000313" key="12">
    <source>
        <dbReference type="EMBL" id="KAF2723416.1"/>
    </source>
</evidence>
<feature type="region of interest" description="Disordered" evidence="10">
    <location>
        <begin position="399"/>
        <end position="418"/>
    </location>
</feature>
<evidence type="ECO:0000259" key="11">
    <source>
        <dbReference type="PROSITE" id="PS50011"/>
    </source>
</evidence>
<comment type="caution">
    <text evidence="12">The sequence shown here is derived from an EMBL/GenBank/DDBJ whole genome shotgun (WGS) entry which is preliminary data.</text>
</comment>
<dbReference type="EMBL" id="MU003776">
    <property type="protein sequence ID" value="KAF2723416.1"/>
    <property type="molecule type" value="Genomic_DNA"/>
</dbReference>
<feature type="compositionally biased region" description="Basic and acidic residues" evidence="10">
    <location>
        <begin position="890"/>
        <end position="915"/>
    </location>
</feature>
<dbReference type="Proteomes" id="UP000799441">
    <property type="component" value="Unassembled WGS sequence"/>
</dbReference>
<feature type="compositionally biased region" description="Polar residues" evidence="10">
    <location>
        <begin position="517"/>
        <end position="540"/>
    </location>
</feature>
<dbReference type="InterPro" id="IPR011009">
    <property type="entry name" value="Kinase-like_dom_sf"/>
</dbReference>
<feature type="region of interest" description="Disordered" evidence="10">
    <location>
        <begin position="890"/>
        <end position="1056"/>
    </location>
</feature>
<feature type="compositionally biased region" description="Acidic residues" evidence="10">
    <location>
        <begin position="1075"/>
        <end position="1085"/>
    </location>
</feature>
<feature type="compositionally biased region" description="Low complexity" evidence="10">
    <location>
        <begin position="205"/>
        <end position="220"/>
    </location>
</feature>
<comment type="similarity">
    <text evidence="1">Belongs to the protein kinase superfamily. STE Ser/Thr protein kinase family. MAP kinase kinase kinase subfamily.</text>
</comment>
<evidence type="ECO:0000256" key="5">
    <source>
        <dbReference type="ARBA" id="ARBA00022777"/>
    </source>
</evidence>